<dbReference type="Gene3D" id="3.30.2310.20">
    <property type="entry name" value="RelE-like"/>
    <property type="match status" value="1"/>
</dbReference>
<dbReference type="InterPro" id="IPR007712">
    <property type="entry name" value="RelE/ParE_toxin"/>
</dbReference>
<dbReference type="InterPro" id="IPR035093">
    <property type="entry name" value="RelE/ParE_toxin_dom_sf"/>
</dbReference>
<dbReference type="PANTHER" id="PTHR38813:SF1">
    <property type="entry name" value="TOXIN RELE1-RELATED"/>
    <property type="match status" value="1"/>
</dbReference>
<protein>
    <submittedName>
        <fullName evidence="2">Putative toxin RelE2</fullName>
    </submittedName>
</protein>
<gene>
    <name evidence="2" type="primary">relE</name>
    <name evidence="2" type="ORF">PLAM_3678</name>
</gene>
<sequence>MNIEFRKSFEKDLIEILDPNLLPRIQEVIERVEQVEKLSEVSNLKKLKGEADYYRIRVGDYRIGIKFNDSVLSFIRVLHRKEIYRYFP</sequence>
<reference evidence="2" key="1">
    <citation type="submission" date="2015-09" db="EMBL/GenBank/DDBJ databases">
        <authorList>
            <person name="Jackson K.R."/>
            <person name="Lunt B.L."/>
            <person name="Fisher J.N.B."/>
            <person name="Gardner A.V."/>
            <person name="Bailey M.E."/>
            <person name="Deus L.M."/>
            <person name="Earl A.S."/>
            <person name="Gibby P.D."/>
            <person name="Hartmann K.A."/>
            <person name="Liu J.E."/>
            <person name="Manci A.M."/>
            <person name="Nielsen D.A."/>
            <person name="Solomon M.B."/>
            <person name="Breakwell D.P."/>
            <person name="Burnett S.H."/>
            <person name="Grose J.H."/>
        </authorList>
    </citation>
    <scope>NUCLEOTIDE SEQUENCE</scope>
    <source>
        <strain evidence="2">7805</strain>
    </source>
</reference>
<proteinExistence type="predicted"/>
<dbReference type="Pfam" id="PF05016">
    <property type="entry name" value="ParE_toxin"/>
    <property type="match status" value="1"/>
</dbReference>
<dbReference type="EMBL" id="LO018304">
    <property type="protein sequence ID" value="CUM61644.1"/>
    <property type="molecule type" value="Genomic_DNA"/>
</dbReference>
<name>A0A1J1JMY8_PLAAG</name>
<evidence type="ECO:0000256" key="1">
    <source>
        <dbReference type="ARBA" id="ARBA00022649"/>
    </source>
</evidence>
<dbReference type="PANTHER" id="PTHR38813">
    <property type="match status" value="1"/>
</dbReference>
<evidence type="ECO:0000313" key="2">
    <source>
        <dbReference type="EMBL" id="CUM61644.1"/>
    </source>
</evidence>
<dbReference type="InterPro" id="IPR052747">
    <property type="entry name" value="TA_system_RelE_toxin"/>
</dbReference>
<dbReference type="AlphaFoldDB" id="A0A1J1JMY8"/>
<accession>A0A1J1JMY8</accession>
<organism evidence="2">
    <name type="scientific">Planktothrix agardhii</name>
    <name type="common">Oscillatoria agardhii</name>
    <dbReference type="NCBI Taxonomy" id="1160"/>
    <lineage>
        <taxon>Bacteria</taxon>
        <taxon>Bacillati</taxon>
        <taxon>Cyanobacteriota</taxon>
        <taxon>Cyanophyceae</taxon>
        <taxon>Oscillatoriophycideae</taxon>
        <taxon>Oscillatoriales</taxon>
        <taxon>Microcoleaceae</taxon>
        <taxon>Planktothrix</taxon>
    </lineage>
</organism>
<dbReference type="SUPFAM" id="SSF143011">
    <property type="entry name" value="RelE-like"/>
    <property type="match status" value="1"/>
</dbReference>
<dbReference type="RefSeq" id="WP_141294354.1">
    <property type="nucleotide sequence ID" value="NZ_JBIIEP010000007.1"/>
</dbReference>
<keyword evidence="1" id="KW-1277">Toxin-antitoxin system</keyword>